<dbReference type="EC" id="2.1.1.-" evidence="5"/>
<dbReference type="GO" id="GO:0045881">
    <property type="term" value="P:positive regulation of sporulation resulting in formation of a cellular spore"/>
    <property type="evidence" value="ECO:0007669"/>
    <property type="project" value="TreeGrafter"/>
</dbReference>
<dbReference type="Pfam" id="PF01555">
    <property type="entry name" value="N6_N4_Mtase"/>
    <property type="match status" value="1"/>
</dbReference>
<comment type="similarity">
    <text evidence="1 5">Belongs to the N(4)/N(6)-methyltransferase family.</text>
</comment>
<evidence type="ECO:0000313" key="8">
    <source>
        <dbReference type="Proteomes" id="UP000186777"/>
    </source>
</evidence>
<dbReference type="InterPro" id="IPR001091">
    <property type="entry name" value="RM_Methyltransferase"/>
</dbReference>
<reference evidence="7 8" key="1">
    <citation type="journal article" date="2016" name="Nat. Biotechnol.">
        <title>Measurement of bacterial replication rates in microbial communities.</title>
        <authorList>
            <person name="Brown C.T."/>
            <person name="Olm M.R."/>
            <person name="Thomas B.C."/>
            <person name="Banfield J.F."/>
        </authorList>
    </citation>
    <scope>NUCLEOTIDE SEQUENCE [LARGE SCALE GENOMIC DNA]</scope>
    <source>
        <strain evidence="7">46_33</strain>
    </source>
</reference>
<evidence type="ECO:0000259" key="6">
    <source>
        <dbReference type="SMART" id="SM00470"/>
    </source>
</evidence>
<dbReference type="PANTHER" id="PTHR33375:SF1">
    <property type="entry name" value="CHROMOSOME-PARTITIONING PROTEIN PARB-RELATED"/>
    <property type="match status" value="1"/>
</dbReference>
<comment type="caution">
    <text evidence="7">The sequence shown here is derived from an EMBL/GenBank/DDBJ whole genome shotgun (WGS) entry which is preliminary data.</text>
</comment>
<name>A0A1Q6RAE5_9FIRM</name>
<dbReference type="AlphaFoldDB" id="A0A1Q6RAE5"/>
<dbReference type="EMBL" id="MNTG01000001">
    <property type="protein sequence ID" value="OLA39344.1"/>
    <property type="molecule type" value="Genomic_DNA"/>
</dbReference>
<dbReference type="InterPro" id="IPR002052">
    <property type="entry name" value="DNA_methylase_N6_adenine_CS"/>
</dbReference>
<dbReference type="CDD" id="cd16402">
    <property type="entry name" value="ParB_N_like_MT"/>
    <property type="match status" value="1"/>
</dbReference>
<dbReference type="STRING" id="626940.BHW43_00150"/>
<dbReference type="SMART" id="SM00470">
    <property type="entry name" value="ParB"/>
    <property type="match status" value="1"/>
</dbReference>
<dbReference type="SUPFAM" id="SSF110849">
    <property type="entry name" value="ParB/Sulfiredoxin"/>
    <property type="match status" value="1"/>
</dbReference>
<sequence length="436" mass="48735">MKIIDMPIGDVVPYKNNPRRNDKAVKPVMESLKEFGWKQPIVIDKDNVIVCGHTRLRAAKRLKMKTVPCVMADDLTPEQIKAFRLADNKTAEFASWDMDMLNSELLDIKGIDMGDFGFDMPEPEPEEDAFDVDAAHEEAAKNPITTPGTLYQLGNHRLLCGDSTNRTDVARLLGGQMVDMVFTDPPYNVAYQGGTKDKLTIKNDSMSEVEFKNFLDAVFDNYFAAMKPGASFYVCYASRSAVEFRQAIVDAGLLLKQDLVWCKNTFTLGRQDYQWQHEPILYGWKPGAKHRFFGGRKLSTVIPDNYPVEVGYDADGHQLIHISIGLKTVCLRADNVEAVDTEEVNSVIHVDKPTRNAEHPTMKPIALCAKCIRNSCQQGDAVLDLFGGSGSTLIACEQINRQCYSMELDPVYCDVIVKRWEALTGRTAEVISGSQS</sequence>
<dbReference type="InterPro" id="IPR003115">
    <property type="entry name" value="ParB_N"/>
</dbReference>
<dbReference type="GO" id="GO:0005694">
    <property type="term" value="C:chromosome"/>
    <property type="evidence" value="ECO:0007669"/>
    <property type="project" value="TreeGrafter"/>
</dbReference>
<evidence type="ECO:0000256" key="1">
    <source>
        <dbReference type="ARBA" id="ARBA00006594"/>
    </source>
</evidence>
<organism evidence="7 8">
    <name type="scientific">Phascolarctobacterium succinatutens</name>
    <dbReference type="NCBI Taxonomy" id="626940"/>
    <lineage>
        <taxon>Bacteria</taxon>
        <taxon>Bacillati</taxon>
        <taxon>Bacillota</taxon>
        <taxon>Negativicutes</taxon>
        <taxon>Acidaminococcales</taxon>
        <taxon>Acidaminococcaceae</taxon>
        <taxon>Phascolarctobacterium</taxon>
    </lineage>
</organism>
<dbReference type="InterPro" id="IPR050336">
    <property type="entry name" value="Chromosome_partition/occlusion"/>
</dbReference>
<accession>A0A1Q6RAE5</accession>
<dbReference type="PRINTS" id="PR00508">
    <property type="entry name" value="S21N4MTFRASE"/>
</dbReference>
<evidence type="ECO:0000256" key="4">
    <source>
        <dbReference type="ARBA" id="ARBA00022747"/>
    </source>
</evidence>
<protein>
    <recommendedName>
        <fullName evidence="5">Methyltransferase</fullName>
        <ecNumber evidence="5">2.1.1.-</ecNumber>
    </recommendedName>
</protein>
<dbReference type="GO" id="GO:0003677">
    <property type="term" value="F:DNA binding"/>
    <property type="evidence" value="ECO:0007669"/>
    <property type="project" value="InterPro"/>
</dbReference>
<dbReference type="InterPro" id="IPR015840">
    <property type="entry name" value="DNA_MeTrfase_ParB"/>
</dbReference>
<evidence type="ECO:0000256" key="2">
    <source>
        <dbReference type="ARBA" id="ARBA00022603"/>
    </source>
</evidence>
<dbReference type="GO" id="GO:0007059">
    <property type="term" value="P:chromosome segregation"/>
    <property type="evidence" value="ECO:0007669"/>
    <property type="project" value="TreeGrafter"/>
</dbReference>
<evidence type="ECO:0000256" key="3">
    <source>
        <dbReference type="ARBA" id="ARBA00022679"/>
    </source>
</evidence>
<dbReference type="GO" id="GO:0008170">
    <property type="term" value="F:N-methyltransferase activity"/>
    <property type="evidence" value="ECO:0007669"/>
    <property type="project" value="InterPro"/>
</dbReference>
<dbReference type="Pfam" id="PF02195">
    <property type="entry name" value="ParB_N"/>
    <property type="match status" value="1"/>
</dbReference>
<dbReference type="PIRSF" id="PIRSF036758">
    <property type="entry name" value="Aden_M_ParB"/>
    <property type="match status" value="1"/>
</dbReference>
<dbReference type="InterPro" id="IPR029063">
    <property type="entry name" value="SAM-dependent_MTases_sf"/>
</dbReference>
<dbReference type="GO" id="GO:0009307">
    <property type="term" value="P:DNA restriction-modification system"/>
    <property type="evidence" value="ECO:0007669"/>
    <property type="project" value="UniProtKB-KW"/>
</dbReference>
<keyword evidence="4" id="KW-0680">Restriction system</keyword>
<feature type="domain" description="ParB-like N-terminal" evidence="6">
    <location>
        <begin position="4"/>
        <end position="89"/>
    </location>
</feature>
<gene>
    <name evidence="7" type="ORF">BHW43_00150</name>
</gene>
<evidence type="ECO:0000313" key="7">
    <source>
        <dbReference type="EMBL" id="OLA39344.1"/>
    </source>
</evidence>
<proteinExistence type="inferred from homology"/>
<dbReference type="Proteomes" id="UP000186777">
    <property type="component" value="Unassembled WGS sequence"/>
</dbReference>
<dbReference type="SUPFAM" id="SSF53335">
    <property type="entry name" value="S-adenosyl-L-methionine-dependent methyltransferases"/>
    <property type="match status" value="1"/>
</dbReference>
<dbReference type="RefSeq" id="WP_303679049.1">
    <property type="nucleotide sequence ID" value="NZ_MNTG01000001.1"/>
</dbReference>
<dbReference type="Gene3D" id="3.90.1530.10">
    <property type="entry name" value="Conserved hypothetical protein from pyrococcus furiosus pfu- 392566-001, ParB domain"/>
    <property type="match status" value="1"/>
</dbReference>
<keyword evidence="2 7" id="KW-0489">Methyltransferase</keyword>
<evidence type="ECO:0000256" key="5">
    <source>
        <dbReference type="RuleBase" id="RU362026"/>
    </source>
</evidence>
<dbReference type="PROSITE" id="PS00092">
    <property type="entry name" value="N6_MTASE"/>
    <property type="match status" value="1"/>
</dbReference>
<dbReference type="InterPro" id="IPR002941">
    <property type="entry name" value="DNA_methylase_N4/N6"/>
</dbReference>
<dbReference type="Gene3D" id="3.40.50.150">
    <property type="entry name" value="Vaccinia Virus protein VP39"/>
    <property type="match status" value="1"/>
</dbReference>
<dbReference type="PANTHER" id="PTHR33375">
    <property type="entry name" value="CHROMOSOME-PARTITIONING PROTEIN PARB-RELATED"/>
    <property type="match status" value="1"/>
</dbReference>
<keyword evidence="3" id="KW-0808">Transferase</keyword>
<dbReference type="GO" id="GO:0032259">
    <property type="term" value="P:methylation"/>
    <property type="evidence" value="ECO:0007669"/>
    <property type="project" value="UniProtKB-KW"/>
</dbReference>
<dbReference type="InterPro" id="IPR036086">
    <property type="entry name" value="ParB/Sulfiredoxin_sf"/>
</dbReference>